<reference evidence="1 2" key="1">
    <citation type="journal article" date="2023" name="Int. J. Mol. Sci.">
        <title>De Novo Assembly and Annotation of 11 Diverse Shrub Willow (Salix) Genomes Reveals Novel Gene Organization in Sex-Linked Regions.</title>
        <authorList>
            <person name="Hyden B."/>
            <person name="Feng K."/>
            <person name="Yates T.B."/>
            <person name="Jawdy S."/>
            <person name="Cereghino C."/>
            <person name="Smart L.B."/>
            <person name="Muchero W."/>
        </authorList>
    </citation>
    <scope>NUCLEOTIDE SEQUENCE [LARGE SCALE GENOMIC DNA]</scope>
    <source>
        <tissue evidence="1">Shoot tip</tissue>
    </source>
</reference>
<dbReference type="Proteomes" id="UP001162972">
    <property type="component" value="Chromosome 1"/>
</dbReference>
<comment type="caution">
    <text evidence="1">The sequence shown here is derived from an EMBL/GenBank/DDBJ whole genome shotgun (WGS) entry which is preliminary data.</text>
</comment>
<proteinExistence type="predicted"/>
<dbReference type="AlphaFoldDB" id="A0AAD6PFA7"/>
<name>A0AAD6PFA7_9ROSI</name>
<dbReference type="EMBL" id="JAPFFJ010000005">
    <property type="protein sequence ID" value="KAJ6426910.1"/>
    <property type="molecule type" value="Genomic_DNA"/>
</dbReference>
<keyword evidence="2" id="KW-1185">Reference proteome</keyword>
<accession>A0AAD6PFA7</accession>
<protein>
    <submittedName>
        <fullName evidence="1">Uncharacterized protein</fullName>
    </submittedName>
</protein>
<evidence type="ECO:0000313" key="2">
    <source>
        <dbReference type="Proteomes" id="UP001162972"/>
    </source>
</evidence>
<organism evidence="1 2">
    <name type="scientific">Salix udensis</name>
    <dbReference type="NCBI Taxonomy" id="889485"/>
    <lineage>
        <taxon>Eukaryota</taxon>
        <taxon>Viridiplantae</taxon>
        <taxon>Streptophyta</taxon>
        <taxon>Embryophyta</taxon>
        <taxon>Tracheophyta</taxon>
        <taxon>Spermatophyta</taxon>
        <taxon>Magnoliopsida</taxon>
        <taxon>eudicotyledons</taxon>
        <taxon>Gunneridae</taxon>
        <taxon>Pentapetalae</taxon>
        <taxon>rosids</taxon>
        <taxon>fabids</taxon>
        <taxon>Malpighiales</taxon>
        <taxon>Salicaceae</taxon>
        <taxon>Saliceae</taxon>
        <taxon>Salix</taxon>
    </lineage>
</organism>
<sequence length="31" mass="3777">MFTNHAAQNDTKRTIIKSHMKMTMIESIRRW</sequence>
<evidence type="ECO:0000313" key="1">
    <source>
        <dbReference type="EMBL" id="KAJ6426910.1"/>
    </source>
</evidence>
<gene>
    <name evidence="1" type="ORF">OIU84_022494</name>
</gene>